<keyword evidence="9" id="KW-0735">Signal-anchor</keyword>
<dbReference type="InterPro" id="IPR003378">
    <property type="entry name" value="Fringe-like_glycosylTrfase"/>
</dbReference>
<dbReference type="PANTHER" id="PTHR23033:SF7">
    <property type="entry name" value="GLYCOPROTEIN-N-ACETYLGALACTOSAMINE 3-BETA-GALACTOSYLTRANSFERASE 1"/>
    <property type="match status" value="1"/>
</dbReference>
<proteinExistence type="inferred from homology"/>
<evidence type="ECO:0000313" key="14">
    <source>
        <dbReference type="WBParaSite" id="ACRNAN_Path_558.g2106.t1"/>
    </source>
</evidence>
<comment type="similarity">
    <text evidence="3">Belongs to the glycosyltransferase 31 family. Beta3-Gal-T subfamily.</text>
</comment>
<dbReference type="Proteomes" id="UP000887540">
    <property type="component" value="Unplaced"/>
</dbReference>
<evidence type="ECO:0000256" key="10">
    <source>
        <dbReference type="ARBA" id="ARBA00022989"/>
    </source>
</evidence>
<evidence type="ECO:0000256" key="6">
    <source>
        <dbReference type="ARBA" id="ARBA00022679"/>
    </source>
</evidence>
<evidence type="ECO:0000256" key="9">
    <source>
        <dbReference type="ARBA" id="ARBA00022968"/>
    </source>
</evidence>
<evidence type="ECO:0000256" key="7">
    <source>
        <dbReference type="ARBA" id="ARBA00022692"/>
    </source>
</evidence>
<dbReference type="GO" id="GO:0000166">
    <property type="term" value="F:nucleotide binding"/>
    <property type="evidence" value="ECO:0007669"/>
    <property type="project" value="UniProtKB-KW"/>
</dbReference>
<keyword evidence="10" id="KW-1133">Transmembrane helix</keyword>
<evidence type="ECO:0000256" key="4">
    <source>
        <dbReference type="ARBA" id="ARBA00012557"/>
    </source>
</evidence>
<reference evidence="14" key="1">
    <citation type="submission" date="2022-11" db="UniProtKB">
        <authorList>
            <consortium name="WormBaseParasite"/>
        </authorList>
    </citation>
    <scope>IDENTIFICATION</scope>
</reference>
<dbReference type="EC" id="2.4.1.122" evidence="4"/>
<evidence type="ECO:0000256" key="3">
    <source>
        <dbReference type="ARBA" id="ARBA00006462"/>
    </source>
</evidence>
<dbReference type="Pfam" id="PF02434">
    <property type="entry name" value="Fringe"/>
    <property type="match status" value="1"/>
</dbReference>
<sequence length="255" mass="29787">MVSVDALEQPKSGSLFCYVSTSVKFHQDRIPALAQTWLPNCDSWHIYSNSNKYLNFLPYHVIFHKIPDDYKLLFWKSRLALYYSYEQVSSKFDWYLKADDDSYFIVDRLRSYLSQFDPKKPYFIGFRLKRRFPQGYLNGGGGYIVSRAALKQFSSIAFSSKKLCPFFEWEDLAISRCFGNLGVSPVDTRDEKGRQRFLAFSPDDHYFGIVTSQWTFDKINSTGFDVYHQNVISFHHISPQEIRLIHGLVTKINAP</sequence>
<keyword evidence="11" id="KW-0472">Membrane</keyword>
<evidence type="ECO:0000259" key="12">
    <source>
        <dbReference type="Pfam" id="PF02434"/>
    </source>
</evidence>
<evidence type="ECO:0000313" key="13">
    <source>
        <dbReference type="Proteomes" id="UP000887540"/>
    </source>
</evidence>
<evidence type="ECO:0000256" key="1">
    <source>
        <dbReference type="ARBA" id="ARBA00004606"/>
    </source>
</evidence>
<accession>A0A914C8E8</accession>
<feature type="domain" description="Fringe-like glycosyltransferase" evidence="12">
    <location>
        <begin position="14"/>
        <end position="185"/>
    </location>
</feature>
<organism evidence="13 14">
    <name type="scientific">Acrobeloides nanus</name>
    <dbReference type="NCBI Taxonomy" id="290746"/>
    <lineage>
        <taxon>Eukaryota</taxon>
        <taxon>Metazoa</taxon>
        <taxon>Ecdysozoa</taxon>
        <taxon>Nematoda</taxon>
        <taxon>Chromadorea</taxon>
        <taxon>Rhabditida</taxon>
        <taxon>Tylenchina</taxon>
        <taxon>Cephalobomorpha</taxon>
        <taxon>Cephaloboidea</taxon>
        <taxon>Cephalobidae</taxon>
        <taxon>Acrobeloides</taxon>
    </lineage>
</organism>
<comment type="subcellular location">
    <subcellularLocation>
        <location evidence="1">Membrane</location>
        <topology evidence="1">Single-pass type II membrane protein</topology>
    </subcellularLocation>
</comment>
<keyword evidence="13" id="KW-1185">Reference proteome</keyword>
<dbReference type="Gene3D" id="3.90.550.50">
    <property type="match status" value="1"/>
</dbReference>
<dbReference type="PANTHER" id="PTHR23033">
    <property type="entry name" value="BETA1,3-GALACTOSYLTRANSFERASE"/>
    <property type="match status" value="1"/>
</dbReference>
<dbReference type="InterPro" id="IPR026050">
    <property type="entry name" value="C1GALT1/C1GALT1_chp1"/>
</dbReference>
<dbReference type="GO" id="GO:0016263">
    <property type="term" value="F:glycoprotein-N-acetylgalactosamine 3-beta-galactosyltransferase activity"/>
    <property type="evidence" value="ECO:0007669"/>
    <property type="project" value="UniProtKB-EC"/>
</dbReference>
<comment type="pathway">
    <text evidence="2">Protein modification; protein glycosylation.</text>
</comment>
<keyword evidence="7" id="KW-0812">Transmembrane</keyword>
<evidence type="ECO:0000256" key="2">
    <source>
        <dbReference type="ARBA" id="ARBA00004922"/>
    </source>
</evidence>
<keyword evidence="6" id="KW-0808">Transferase</keyword>
<evidence type="ECO:0000256" key="5">
    <source>
        <dbReference type="ARBA" id="ARBA00022676"/>
    </source>
</evidence>
<keyword evidence="5" id="KW-0328">Glycosyltransferase</keyword>
<protein>
    <recommendedName>
        <fullName evidence="4">N-acetylgalactosaminide beta-1,3-galactosyltransferase</fullName>
        <ecNumber evidence="4">2.4.1.122</ecNumber>
    </recommendedName>
</protein>
<dbReference type="AlphaFoldDB" id="A0A914C8E8"/>
<name>A0A914C8E8_9BILA</name>
<evidence type="ECO:0000256" key="8">
    <source>
        <dbReference type="ARBA" id="ARBA00022741"/>
    </source>
</evidence>
<keyword evidence="8" id="KW-0547">Nucleotide-binding</keyword>
<dbReference type="GO" id="GO:0016020">
    <property type="term" value="C:membrane"/>
    <property type="evidence" value="ECO:0007669"/>
    <property type="project" value="UniProtKB-SubCell"/>
</dbReference>
<evidence type="ECO:0000256" key="11">
    <source>
        <dbReference type="ARBA" id="ARBA00023136"/>
    </source>
</evidence>
<dbReference type="WBParaSite" id="ACRNAN_Path_558.g2106.t1">
    <property type="protein sequence ID" value="ACRNAN_Path_558.g2106.t1"/>
    <property type="gene ID" value="ACRNAN_Path_558.g2106"/>
</dbReference>